<keyword evidence="8" id="KW-0479">Metal-binding</keyword>
<evidence type="ECO:0000256" key="6">
    <source>
        <dbReference type="ARBA" id="ARBA00022023"/>
    </source>
</evidence>
<dbReference type="GO" id="GO:0006284">
    <property type="term" value="P:base-excision repair"/>
    <property type="evidence" value="ECO:0007669"/>
    <property type="project" value="InterPro"/>
</dbReference>
<gene>
    <name evidence="16" type="ORF">ISQ61_03020</name>
</gene>
<keyword evidence="10" id="KW-0378">Hydrolase</keyword>
<evidence type="ECO:0000256" key="3">
    <source>
        <dbReference type="ARBA" id="ARBA00002933"/>
    </source>
</evidence>
<evidence type="ECO:0000259" key="15">
    <source>
        <dbReference type="SMART" id="SM00478"/>
    </source>
</evidence>
<dbReference type="InterPro" id="IPR023170">
    <property type="entry name" value="HhH_base_excis_C"/>
</dbReference>
<comment type="catalytic activity">
    <reaction evidence="1">
        <text>Hydrolyzes free adenine bases from 7,8-dihydro-8-oxoguanine:adenine mismatched double-stranded DNA, leaving an apurinic site.</text>
        <dbReference type="EC" id="3.2.2.31"/>
    </reaction>
</comment>
<comment type="cofactor">
    <cofactor evidence="2">
        <name>[4Fe-4S] cluster</name>
        <dbReference type="ChEBI" id="CHEBI:49883"/>
    </cofactor>
</comment>
<dbReference type="Gene3D" id="1.10.340.30">
    <property type="entry name" value="Hypothetical protein, domain 2"/>
    <property type="match status" value="1"/>
</dbReference>
<dbReference type="GO" id="GO:0046872">
    <property type="term" value="F:metal ion binding"/>
    <property type="evidence" value="ECO:0007669"/>
    <property type="project" value="UniProtKB-KW"/>
</dbReference>
<evidence type="ECO:0000256" key="5">
    <source>
        <dbReference type="ARBA" id="ARBA00012045"/>
    </source>
</evidence>
<keyword evidence="14" id="KW-0326">Glycosidase</keyword>
<keyword evidence="12" id="KW-0411">Iron-sulfur</keyword>
<dbReference type="InterPro" id="IPR003651">
    <property type="entry name" value="Endonuclease3_FeS-loop_motif"/>
</dbReference>
<dbReference type="AlphaFoldDB" id="A0A937IFK5"/>
<dbReference type="InterPro" id="IPR011257">
    <property type="entry name" value="DNA_glycosylase"/>
</dbReference>
<evidence type="ECO:0000256" key="12">
    <source>
        <dbReference type="ARBA" id="ARBA00023014"/>
    </source>
</evidence>
<protein>
    <recommendedName>
        <fullName evidence="6">Adenine DNA glycosylase</fullName>
        <ecNumber evidence="5">3.2.2.31</ecNumber>
    </recommendedName>
</protein>
<evidence type="ECO:0000256" key="1">
    <source>
        <dbReference type="ARBA" id="ARBA00000843"/>
    </source>
</evidence>
<dbReference type="InterPro" id="IPR000445">
    <property type="entry name" value="HhH_motif"/>
</dbReference>
<dbReference type="GO" id="GO:0051539">
    <property type="term" value="F:4 iron, 4 sulfur cluster binding"/>
    <property type="evidence" value="ECO:0007669"/>
    <property type="project" value="UniProtKB-KW"/>
</dbReference>
<name>A0A937IFK5_9GAMM</name>
<dbReference type="PROSITE" id="PS00764">
    <property type="entry name" value="ENDONUCLEASE_III_1"/>
    <property type="match status" value="1"/>
</dbReference>
<evidence type="ECO:0000256" key="11">
    <source>
        <dbReference type="ARBA" id="ARBA00023004"/>
    </source>
</evidence>
<comment type="caution">
    <text evidence="16">The sequence shown here is derived from an EMBL/GenBank/DDBJ whole genome shotgun (WGS) entry which is preliminary data.</text>
</comment>
<dbReference type="EMBL" id="JADHQA010000012">
    <property type="protein sequence ID" value="MBL6820203.1"/>
    <property type="molecule type" value="Genomic_DNA"/>
</dbReference>
<dbReference type="Proteomes" id="UP000704935">
    <property type="component" value="Unassembled WGS sequence"/>
</dbReference>
<dbReference type="GO" id="GO:0006298">
    <property type="term" value="P:mismatch repair"/>
    <property type="evidence" value="ECO:0007669"/>
    <property type="project" value="TreeGrafter"/>
</dbReference>
<feature type="domain" description="HhH-GPD" evidence="15">
    <location>
        <begin position="35"/>
        <end position="181"/>
    </location>
</feature>
<dbReference type="GO" id="GO:0035485">
    <property type="term" value="F:adenine/guanine mispair binding"/>
    <property type="evidence" value="ECO:0007669"/>
    <property type="project" value="TreeGrafter"/>
</dbReference>
<dbReference type="GO" id="GO:0000701">
    <property type="term" value="F:purine-specific mismatch base pair DNA N-glycosylase activity"/>
    <property type="evidence" value="ECO:0007669"/>
    <property type="project" value="UniProtKB-EC"/>
</dbReference>
<dbReference type="InterPro" id="IPR044298">
    <property type="entry name" value="MIG/MutY"/>
</dbReference>
<keyword evidence="13" id="KW-0234">DNA repair</keyword>
<dbReference type="SMART" id="SM00525">
    <property type="entry name" value="FES"/>
    <property type="match status" value="1"/>
</dbReference>
<sequence length="310" mass="36078">MIGKYISIWYKEHGRKDLPWRLDITPYKIWISEVILQQTQVKTGIEYFHRFISKYPTLGSIKDASEDDILGLWKGLGYYRRANYIFQAKEMIFKTFNGVFPESYDDLVQLPGIGQSTAGAILSIAYNKPYPILDGNVKRLISRYFHKKHFDEKVFWDLSKQLIDQDDPFSFQQGAMDIGATICVPAKPLCNLCPLKKGCKSFKINSFPRLSKKRVVKKQVNINFQIIVKGKKIAMTKNNNLGFWKNLWLFPHEIVRQNKPTIVHNLSHRKLNIEYISSSETEKATFFSFKEVLNLTTPKPISDRLLEICR</sequence>
<dbReference type="SUPFAM" id="SSF48150">
    <property type="entry name" value="DNA-glycosylase"/>
    <property type="match status" value="1"/>
</dbReference>
<reference evidence="16" key="1">
    <citation type="submission" date="2020-10" db="EMBL/GenBank/DDBJ databases">
        <title>Microbiome of the Black Sea water column analyzed by genome centric metagenomics.</title>
        <authorList>
            <person name="Cabello-Yeves P.J."/>
            <person name="Callieri C."/>
            <person name="Picazo A."/>
            <person name="Mehrshad M."/>
            <person name="Haro-Moreno J.M."/>
            <person name="Roda-Garcia J."/>
            <person name="Dzembekova N."/>
            <person name="Slabakova V."/>
            <person name="Slabakova N."/>
            <person name="Moncheva S."/>
            <person name="Rodriguez-Valera F."/>
        </authorList>
    </citation>
    <scope>NUCLEOTIDE SEQUENCE</scope>
    <source>
        <strain evidence="16">BS307-5m-G47</strain>
    </source>
</reference>
<dbReference type="Gene3D" id="1.10.1670.10">
    <property type="entry name" value="Helix-hairpin-Helix base-excision DNA repair enzymes (C-terminal)"/>
    <property type="match status" value="1"/>
</dbReference>
<dbReference type="CDD" id="cd00056">
    <property type="entry name" value="ENDO3c"/>
    <property type="match status" value="1"/>
</dbReference>
<dbReference type="Pfam" id="PF00633">
    <property type="entry name" value="HHH"/>
    <property type="match status" value="1"/>
</dbReference>
<dbReference type="EC" id="3.2.2.31" evidence="5"/>
<dbReference type="InterPro" id="IPR004036">
    <property type="entry name" value="Endonuclease-III-like_CS2"/>
</dbReference>
<keyword evidence="7" id="KW-0004">4Fe-4S</keyword>
<dbReference type="InterPro" id="IPR003265">
    <property type="entry name" value="HhH-GPD_domain"/>
</dbReference>
<dbReference type="GO" id="GO:0032357">
    <property type="term" value="F:oxidized purine DNA binding"/>
    <property type="evidence" value="ECO:0007669"/>
    <property type="project" value="TreeGrafter"/>
</dbReference>
<evidence type="ECO:0000256" key="7">
    <source>
        <dbReference type="ARBA" id="ARBA00022485"/>
    </source>
</evidence>
<dbReference type="PROSITE" id="PS01155">
    <property type="entry name" value="ENDONUCLEASE_III_2"/>
    <property type="match status" value="1"/>
</dbReference>
<evidence type="ECO:0000256" key="8">
    <source>
        <dbReference type="ARBA" id="ARBA00022723"/>
    </source>
</evidence>
<organism evidence="16 17">
    <name type="scientific">SAR86 cluster bacterium</name>
    <dbReference type="NCBI Taxonomy" id="2030880"/>
    <lineage>
        <taxon>Bacteria</taxon>
        <taxon>Pseudomonadati</taxon>
        <taxon>Pseudomonadota</taxon>
        <taxon>Gammaproteobacteria</taxon>
        <taxon>SAR86 cluster</taxon>
    </lineage>
</organism>
<evidence type="ECO:0000256" key="10">
    <source>
        <dbReference type="ARBA" id="ARBA00022801"/>
    </source>
</evidence>
<evidence type="ECO:0000313" key="16">
    <source>
        <dbReference type="EMBL" id="MBL6820203.1"/>
    </source>
</evidence>
<evidence type="ECO:0000256" key="9">
    <source>
        <dbReference type="ARBA" id="ARBA00022763"/>
    </source>
</evidence>
<proteinExistence type="inferred from homology"/>
<dbReference type="SMART" id="SM00478">
    <property type="entry name" value="ENDO3c"/>
    <property type="match status" value="1"/>
</dbReference>
<evidence type="ECO:0000256" key="14">
    <source>
        <dbReference type="ARBA" id="ARBA00023295"/>
    </source>
</evidence>
<dbReference type="Pfam" id="PF00730">
    <property type="entry name" value="HhH-GPD"/>
    <property type="match status" value="1"/>
</dbReference>
<comment type="similarity">
    <text evidence="4">Belongs to the Nth/MutY family.</text>
</comment>
<keyword evidence="9" id="KW-0227">DNA damage</keyword>
<dbReference type="GO" id="GO:0034039">
    <property type="term" value="F:8-oxo-7,8-dihydroguanine DNA N-glycosylase activity"/>
    <property type="evidence" value="ECO:0007669"/>
    <property type="project" value="TreeGrafter"/>
</dbReference>
<evidence type="ECO:0000256" key="13">
    <source>
        <dbReference type="ARBA" id="ARBA00023204"/>
    </source>
</evidence>
<evidence type="ECO:0000256" key="4">
    <source>
        <dbReference type="ARBA" id="ARBA00008343"/>
    </source>
</evidence>
<keyword evidence="11" id="KW-0408">Iron</keyword>
<evidence type="ECO:0000313" key="17">
    <source>
        <dbReference type="Proteomes" id="UP000704935"/>
    </source>
</evidence>
<dbReference type="PANTHER" id="PTHR42944:SF1">
    <property type="entry name" value="ADENINE DNA GLYCOSYLASE"/>
    <property type="match status" value="1"/>
</dbReference>
<evidence type="ECO:0000256" key="2">
    <source>
        <dbReference type="ARBA" id="ARBA00001966"/>
    </source>
</evidence>
<accession>A0A937IFK5</accession>
<dbReference type="PANTHER" id="PTHR42944">
    <property type="entry name" value="ADENINE DNA GLYCOSYLASE"/>
    <property type="match status" value="1"/>
</dbReference>
<comment type="function">
    <text evidence="3">Adenine glycosylase active on G-A mispairs. MutY also corrects error-prone DNA synthesis past GO lesions which are due to the oxidatively damaged form of guanine: 7,8-dihydro-8-oxoguanine (8-oxo-dGTP).</text>
</comment>
<dbReference type="InterPro" id="IPR004035">
    <property type="entry name" value="Endouclease-III_FeS-bd_BS"/>
</dbReference>